<feature type="region of interest" description="Disordered" evidence="1">
    <location>
        <begin position="159"/>
        <end position="184"/>
    </location>
</feature>
<proteinExistence type="predicted"/>
<feature type="compositionally biased region" description="Low complexity" evidence="1">
    <location>
        <begin position="41"/>
        <end position="58"/>
    </location>
</feature>
<feature type="region of interest" description="Disordered" evidence="1">
    <location>
        <begin position="196"/>
        <end position="230"/>
    </location>
</feature>
<organism evidence="2 3">
    <name type="scientific">Bodo saltans</name>
    <name type="common">Flagellated protozoan</name>
    <dbReference type="NCBI Taxonomy" id="75058"/>
    <lineage>
        <taxon>Eukaryota</taxon>
        <taxon>Discoba</taxon>
        <taxon>Euglenozoa</taxon>
        <taxon>Kinetoplastea</taxon>
        <taxon>Metakinetoplastina</taxon>
        <taxon>Eubodonida</taxon>
        <taxon>Bodonidae</taxon>
        <taxon>Bodo</taxon>
    </lineage>
</organism>
<feature type="compositionally biased region" description="Polar residues" evidence="1">
    <location>
        <begin position="196"/>
        <end position="207"/>
    </location>
</feature>
<dbReference type="VEuPathDB" id="TriTrypDB:BSAL_43300"/>
<protein>
    <submittedName>
        <fullName evidence="2">Uncharacterized protein</fullName>
    </submittedName>
</protein>
<feature type="compositionally biased region" description="Polar residues" evidence="1">
    <location>
        <begin position="217"/>
        <end position="230"/>
    </location>
</feature>
<gene>
    <name evidence="2" type="ORF">BSAL_43300</name>
</gene>
<feature type="region of interest" description="Disordered" evidence="1">
    <location>
        <begin position="9"/>
        <end position="138"/>
    </location>
</feature>
<dbReference type="EMBL" id="CYKH01002159">
    <property type="protein sequence ID" value="CUG93521.1"/>
    <property type="molecule type" value="Genomic_DNA"/>
</dbReference>
<sequence>MVVFYSRFRNHMGCIQSTPTEHSPKKKKGASGEGKKKGKKSPPAAAPSKKSTGKTSPKGLPPPTTPNSKNKKATLPVVPAKPVHTANPLNFTKDEDKGGAAERRSSVSSSTTASLRDLLSNKEPSTDPKLIEHTPLSDGKRKNLCVWIDSIDKAGLLDPQDYTGQQRREREIAGRQQQQPIRAGKRMSILMSFTTVDQQANNDQASGSVAVGHQDQRSQASDLRSQTALE</sequence>
<dbReference type="AlphaFoldDB" id="A0A0S4JSG3"/>
<dbReference type="Proteomes" id="UP000051952">
    <property type="component" value="Unassembled WGS sequence"/>
</dbReference>
<accession>A0A0S4JSG3</accession>
<evidence type="ECO:0000313" key="2">
    <source>
        <dbReference type="EMBL" id="CUG93521.1"/>
    </source>
</evidence>
<keyword evidence="3" id="KW-1185">Reference proteome</keyword>
<evidence type="ECO:0000256" key="1">
    <source>
        <dbReference type="SAM" id="MobiDB-lite"/>
    </source>
</evidence>
<feature type="compositionally biased region" description="Basic and acidic residues" evidence="1">
    <location>
        <begin position="92"/>
        <end position="105"/>
    </location>
</feature>
<name>A0A0S4JSG3_BODSA</name>
<reference evidence="3" key="1">
    <citation type="submission" date="2015-09" db="EMBL/GenBank/DDBJ databases">
        <authorList>
            <consortium name="Pathogen Informatics"/>
        </authorList>
    </citation>
    <scope>NUCLEOTIDE SEQUENCE [LARGE SCALE GENOMIC DNA]</scope>
    <source>
        <strain evidence="3">Lake Konstanz</strain>
    </source>
</reference>
<evidence type="ECO:0000313" key="3">
    <source>
        <dbReference type="Proteomes" id="UP000051952"/>
    </source>
</evidence>